<reference evidence="1 2" key="1">
    <citation type="submission" date="2023-06" db="EMBL/GenBank/DDBJ databases">
        <title>Actinomycetospora Odt1-22.</title>
        <authorList>
            <person name="Supong K."/>
        </authorList>
    </citation>
    <scope>NUCLEOTIDE SEQUENCE [LARGE SCALE GENOMIC DNA]</scope>
    <source>
        <strain evidence="1 2">Odt1-22</strain>
    </source>
</reference>
<keyword evidence="2" id="KW-1185">Reference proteome</keyword>
<protein>
    <submittedName>
        <fullName evidence="1">Uncharacterized protein</fullName>
    </submittedName>
</protein>
<sequence>MALGLFGRLSRHADRPQADEDAYSVFHALSFLLGHLAPVGLDAGGAWGMNDAGGPSFTEEGRALCGWFQVSPLNERVLGLPVPSFTDTCATTLGRFGTLDVEGYEYYLPTSVAGPAGRQIANAENWFSLAPPASRTRVAVSLDSGDSSAVVDRRDDVLDELSRTAPSEEGLDPRATDETAPEFAEAVPWRWWLGDGPPHTVTFAVTLTEWTPLGVGRAVSLISEACRAVGMVEHVGVRVARA</sequence>
<evidence type="ECO:0000313" key="2">
    <source>
        <dbReference type="Proteomes" id="UP001231924"/>
    </source>
</evidence>
<comment type="caution">
    <text evidence="1">The sequence shown here is derived from an EMBL/GenBank/DDBJ whole genome shotgun (WGS) entry which is preliminary data.</text>
</comment>
<gene>
    <name evidence="1" type="ORF">QRT03_29800</name>
</gene>
<dbReference type="RefSeq" id="WP_286056801.1">
    <property type="nucleotide sequence ID" value="NZ_JASVWF010000009.1"/>
</dbReference>
<evidence type="ECO:0000313" key="1">
    <source>
        <dbReference type="EMBL" id="MDL5160197.1"/>
    </source>
</evidence>
<dbReference type="EMBL" id="JASVWF010000009">
    <property type="protein sequence ID" value="MDL5160197.1"/>
    <property type="molecule type" value="Genomic_DNA"/>
</dbReference>
<accession>A0ABT7MJN6</accession>
<name>A0ABT7MJN6_9PSEU</name>
<organism evidence="1 2">
    <name type="scientific">Actinomycetospora termitidis</name>
    <dbReference type="NCBI Taxonomy" id="3053470"/>
    <lineage>
        <taxon>Bacteria</taxon>
        <taxon>Bacillati</taxon>
        <taxon>Actinomycetota</taxon>
        <taxon>Actinomycetes</taxon>
        <taxon>Pseudonocardiales</taxon>
        <taxon>Pseudonocardiaceae</taxon>
        <taxon>Actinomycetospora</taxon>
    </lineage>
</organism>
<proteinExistence type="predicted"/>
<dbReference type="Proteomes" id="UP001231924">
    <property type="component" value="Unassembled WGS sequence"/>
</dbReference>